<name>A0A7L0HPE1_AREIN</name>
<dbReference type="SUPFAM" id="SSF48726">
    <property type="entry name" value="Immunoglobulin"/>
    <property type="match status" value="1"/>
</dbReference>
<dbReference type="InterPro" id="IPR036179">
    <property type="entry name" value="Ig-like_dom_sf"/>
</dbReference>
<feature type="signal peptide" evidence="5">
    <location>
        <begin position="1"/>
        <end position="17"/>
    </location>
</feature>
<evidence type="ECO:0000313" key="7">
    <source>
        <dbReference type="EMBL" id="NXK21804.1"/>
    </source>
</evidence>
<feature type="chain" id="PRO_5029617345" evidence="5">
    <location>
        <begin position="18"/>
        <end position="235"/>
    </location>
</feature>
<dbReference type="GO" id="GO:0004888">
    <property type="term" value="F:transmembrane signaling receptor activity"/>
    <property type="evidence" value="ECO:0007669"/>
    <property type="project" value="TreeGrafter"/>
</dbReference>
<dbReference type="SMART" id="SM00409">
    <property type="entry name" value="IG"/>
    <property type="match status" value="1"/>
</dbReference>
<dbReference type="InterPro" id="IPR013106">
    <property type="entry name" value="Ig_V-set"/>
</dbReference>
<keyword evidence="2" id="KW-0812">Transmembrane</keyword>
<dbReference type="AlphaFoldDB" id="A0A7L0HPE1"/>
<dbReference type="PANTHER" id="PTHR11860:SF87">
    <property type="entry name" value="CMRF35-LIKE MOLECULE 8"/>
    <property type="match status" value="1"/>
</dbReference>
<keyword evidence="8" id="KW-1185">Reference proteome</keyword>
<accession>A0A7L0HPE1</accession>
<dbReference type="Gene3D" id="2.60.40.10">
    <property type="entry name" value="Immunoglobulins"/>
    <property type="match status" value="1"/>
</dbReference>
<evidence type="ECO:0000256" key="3">
    <source>
        <dbReference type="ARBA" id="ARBA00023136"/>
    </source>
</evidence>
<dbReference type="InterPro" id="IPR013783">
    <property type="entry name" value="Ig-like_fold"/>
</dbReference>
<gene>
    <name evidence="7" type="primary">Cd300ld3</name>
    <name evidence="7" type="ORF">AREINT_R02489</name>
</gene>
<keyword evidence="3" id="KW-0472">Membrane</keyword>
<dbReference type="PANTHER" id="PTHR11860">
    <property type="entry name" value="POLYMERIC-IMMUNOGLOBULIN RECEPTOR"/>
    <property type="match status" value="1"/>
</dbReference>
<dbReference type="Proteomes" id="UP000541811">
    <property type="component" value="Unassembled WGS sequence"/>
</dbReference>
<sequence length="235" mass="25616">MGISPGWVWLFLPVCQALVVPKEVSGRVGETLSIRCWYPRGYESYNKYWCRGGNRDSCHKVVETQGREVPRQHGRFSINDNHIFCVVLLTVKNILEVDAGSYWCGIERTGRDLMELVTVRVVPGLSLEGTRASILPWGTHGHVQPPVSTRTFFYAAAPTTSAAPQTATTPWISTTLMEHPPTTNATTAGQGIAKPRPWEGENHPRSSPFNSSPGGPALSTLVPVVVLLSLLAVAG</sequence>
<evidence type="ECO:0000256" key="2">
    <source>
        <dbReference type="ARBA" id="ARBA00022692"/>
    </source>
</evidence>
<feature type="domain" description="Ig-like" evidence="6">
    <location>
        <begin position="13"/>
        <end position="120"/>
    </location>
</feature>
<comment type="subcellular location">
    <subcellularLocation>
        <location evidence="1">Membrane</location>
    </subcellularLocation>
</comment>
<keyword evidence="5" id="KW-0732">Signal</keyword>
<comment type="caution">
    <text evidence="7">The sequence shown here is derived from an EMBL/GenBank/DDBJ whole genome shotgun (WGS) entry which is preliminary data.</text>
</comment>
<dbReference type="PROSITE" id="PS50835">
    <property type="entry name" value="IG_LIKE"/>
    <property type="match status" value="1"/>
</dbReference>
<dbReference type="InterPro" id="IPR050671">
    <property type="entry name" value="CD300_family_receptors"/>
</dbReference>
<reference evidence="7 8" key="1">
    <citation type="submission" date="2019-09" db="EMBL/GenBank/DDBJ databases">
        <title>Bird 10,000 Genomes (B10K) Project - Family phase.</title>
        <authorList>
            <person name="Zhang G."/>
        </authorList>
    </citation>
    <scope>NUCLEOTIDE SEQUENCE [LARGE SCALE GENOMIC DNA]</scope>
    <source>
        <strain evidence="7">B10K-DU-005-73</strain>
        <tissue evidence="7">Liver</tissue>
    </source>
</reference>
<feature type="non-terminal residue" evidence="7">
    <location>
        <position position="1"/>
    </location>
</feature>
<dbReference type="InterPro" id="IPR007110">
    <property type="entry name" value="Ig-like_dom"/>
</dbReference>
<evidence type="ECO:0000259" key="6">
    <source>
        <dbReference type="PROSITE" id="PS50835"/>
    </source>
</evidence>
<organism evidence="7 8">
    <name type="scientific">Arenaria interpres</name>
    <name type="common">Ruddy turnstone</name>
    <name type="synonym">Tringa interpres</name>
    <dbReference type="NCBI Taxonomy" id="54971"/>
    <lineage>
        <taxon>Eukaryota</taxon>
        <taxon>Metazoa</taxon>
        <taxon>Chordata</taxon>
        <taxon>Craniata</taxon>
        <taxon>Vertebrata</taxon>
        <taxon>Euteleostomi</taxon>
        <taxon>Archelosauria</taxon>
        <taxon>Archosauria</taxon>
        <taxon>Dinosauria</taxon>
        <taxon>Saurischia</taxon>
        <taxon>Theropoda</taxon>
        <taxon>Coelurosauria</taxon>
        <taxon>Aves</taxon>
        <taxon>Neognathae</taxon>
        <taxon>Neoaves</taxon>
        <taxon>Charadriiformes</taxon>
        <taxon>Scolopacidae</taxon>
        <taxon>Arenaria</taxon>
    </lineage>
</organism>
<dbReference type="Pfam" id="PF07686">
    <property type="entry name" value="V-set"/>
    <property type="match status" value="1"/>
</dbReference>
<dbReference type="EMBL" id="VXAK01012135">
    <property type="protein sequence ID" value="NXK21804.1"/>
    <property type="molecule type" value="Genomic_DNA"/>
</dbReference>
<feature type="non-terminal residue" evidence="7">
    <location>
        <position position="235"/>
    </location>
</feature>
<protein>
    <submittedName>
        <fullName evidence="7">CLM3 protein</fullName>
    </submittedName>
</protein>
<proteinExistence type="predicted"/>
<evidence type="ECO:0000256" key="5">
    <source>
        <dbReference type="SAM" id="SignalP"/>
    </source>
</evidence>
<evidence type="ECO:0000256" key="4">
    <source>
        <dbReference type="SAM" id="MobiDB-lite"/>
    </source>
</evidence>
<feature type="region of interest" description="Disordered" evidence="4">
    <location>
        <begin position="183"/>
        <end position="214"/>
    </location>
</feature>
<dbReference type="InterPro" id="IPR003599">
    <property type="entry name" value="Ig_sub"/>
</dbReference>
<evidence type="ECO:0000313" key="8">
    <source>
        <dbReference type="Proteomes" id="UP000541811"/>
    </source>
</evidence>
<dbReference type="CDD" id="cd05716">
    <property type="entry name" value="IgV_pIgR_like"/>
    <property type="match status" value="1"/>
</dbReference>
<dbReference type="GO" id="GO:0005886">
    <property type="term" value="C:plasma membrane"/>
    <property type="evidence" value="ECO:0007669"/>
    <property type="project" value="TreeGrafter"/>
</dbReference>
<evidence type="ECO:0000256" key="1">
    <source>
        <dbReference type="ARBA" id="ARBA00004370"/>
    </source>
</evidence>